<keyword evidence="3" id="KW-0804">Transcription</keyword>
<reference evidence="8" key="1">
    <citation type="journal article" date="2013" name="Nature">
        <title>Draft genome of the wheat A-genome progenitor Triticum urartu.</title>
        <authorList>
            <person name="Ling H.Q."/>
            <person name="Zhao S."/>
            <person name="Liu D."/>
            <person name="Wang J."/>
            <person name="Sun H."/>
            <person name="Zhang C."/>
            <person name="Fan H."/>
            <person name="Li D."/>
            <person name="Dong L."/>
            <person name="Tao Y."/>
            <person name="Gao C."/>
            <person name="Wu H."/>
            <person name="Li Y."/>
            <person name="Cui Y."/>
            <person name="Guo X."/>
            <person name="Zheng S."/>
            <person name="Wang B."/>
            <person name="Yu K."/>
            <person name="Liang Q."/>
            <person name="Yang W."/>
            <person name="Lou X."/>
            <person name="Chen J."/>
            <person name="Feng M."/>
            <person name="Jian J."/>
            <person name="Zhang X."/>
            <person name="Luo G."/>
            <person name="Jiang Y."/>
            <person name="Liu J."/>
            <person name="Wang Z."/>
            <person name="Sha Y."/>
            <person name="Zhang B."/>
            <person name="Wu H."/>
            <person name="Tang D."/>
            <person name="Shen Q."/>
            <person name="Xue P."/>
            <person name="Zou S."/>
            <person name="Wang X."/>
            <person name="Liu X."/>
            <person name="Wang F."/>
            <person name="Yang Y."/>
            <person name="An X."/>
            <person name="Dong Z."/>
            <person name="Zhang K."/>
            <person name="Zhang X."/>
            <person name="Luo M.C."/>
            <person name="Dvorak J."/>
            <person name="Tong Y."/>
            <person name="Wang J."/>
            <person name="Yang H."/>
            <person name="Li Z."/>
            <person name="Wang D."/>
            <person name="Zhang A."/>
            <person name="Wang J."/>
        </authorList>
    </citation>
    <scope>NUCLEOTIDE SEQUENCE</scope>
    <source>
        <strain evidence="8">cv. G1812</strain>
    </source>
</reference>
<dbReference type="EnsemblPlants" id="TuG1812S0000826500.01.T01">
    <property type="protein sequence ID" value="TuG1812S0000826500.01.T01"/>
    <property type="gene ID" value="TuG1812S0000826500.01"/>
</dbReference>
<evidence type="ECO:0000256" key="3">
    <source>
        <dbReference type="ARBA" id="ARBA00023163"/>
    </source>
</evidence>
<feature type="compositionally biased region" description="Basic residues" evidence="5">
    <location>
        <begin position="91"/>
        <end position="100"/>
    </location>
</feature>
<dbReference type="Gene3D" id="2.170.150.80">
    <property type="entry name" value="NAC domain"/>
    <property type="match status" value="1"/>
</dbReference>
<dbReference type="PANTHER" id="PTHR31744">
    <property type="entry name" value="PROTEIN CUP-SHAPED COTYLEDON 2-RELATED"/>
    <property type="match status" value="1"/>
</dbReference>
<accession>A0A8R7RCJ0</accession>
<dbReference type="PANTHER" id="PTHR31744:SF211">
    <property type="entry name" value="OS04G0691300 PROTEIN"/>
    <property type="match status" value="1"/>
</dbReference>
<dbReference type="Gramene" id="TuG1812S0000826500.01.T01">
    <property type="protein sequence ID" value="TuG1812S0000826500.01.T01"/>
    <property type="gene ID" value="TuG1812S0000826500.01"/>
</dbReference>
<evidence type="ECO:0000313" key="7">
    <source>
        <dbReference type="EnsemblPlants" id="TuG1812S0000826500.01.T01"/>
    </source>
</evidence>
<dbReference type="PROSITE" id="PS51005">
    <property type="entry name" value="NAC"/>
    <property type="match status" value="1"/>
</dbReference>
<feature type="domain" description="NAC" evidence="6">
    <location>
        <begin position="11"/>
        <end position="137"/>
    </location>
</feature>
<reference evidence="7" key="2">
    <citation type="submission" date="2022-06" db="UniProtKB">
        <authorList>
            <consortium name="EnsemblPlants"/>
        </authorList>
    </citation>
    <scope>IDENTIFICATION</scope>
</reference>
<dbReference type="Pfam" id="PF02365">
    <property type="entry name" value="NAM"/>
    <property type="match status" value="1"/>
</dbReference>
<dbReference type="InterPro" id="IPR003441">
    <property type="entry name" value="NAC-dom"/>
</dbReference>
<dbReference type="Proteomes" id="UP000015106">
    <property type="component" value="Unassembled WGS sequence"/>
</dbReference>
<keyword evidence="2" id="KW-0238">DNA-binding</keyword>
<proteinExistence type="predicted"/>
<evidence type="ECO:0000313" key="8">
    <source>
        <dbReference type="Proteomes" id="UP000015106"/>
    </source>
</evidence>
<evidence type="ECO:0000256" key="5">
    <source>
        <dbReference type="SAM" id="MobiDB-lite"/>
    </source>
</evidence>
<organism evidence="7 8">
    <name type="scientific">Triticum urartu</name>
    <name type="common">Red wild einkorn</name>
    <name type="synonym">Crithodium urartu</name>
    <dbReference type="NCBI Taxonomy" id="4572"/>
    <lineage>
        <taxon>Eukaryota</taxon>
        <taxon>Viridiplantae</taxon>
        <taxon>Streptophyta</taxon>
        <taxon>Embryophyta</taxon>
        <taxon>Tracheophyta</taxon>
        <taxon>Spermatophyta</taxon>
        <taxon>Magnoliopsida</taxon>
        <taxon>Liliopsida</taxon>
        <taxon>Poales</taxon>
        <taxon>Poaceae</taxon>
        <taxon>BOP clade</taxon>
        <taxon>Pooideae</taxon>
        <taxon>Triticodae</taxon>
        <taxon>Triticeae</taxon>
        <taxon>Triticinae</taxon>
        <taxon>Triticum</taxon>
    </lineage>
</organism>
<dbReference type="AlphaFoldDB" id="A0A8R7RCJ0"/>
<evidence type="ECO:0000256" key="1">
    <source>
        <dbReference type="ARBA" id="ARBA00023015"/>
    </source>
</evidence>
<feature type="region of interest" description="Disordered" evidence="5">
    <location>
        <begin position="86"/>
        <end position="109"/>
    </location>
</feature>
<dbReference type="SUPFAM" id="SSF101941">
    <property type="entry name" value="NAC domain"/>
    <property type="match status" value="1"/>
</dbReference>
<protein>
    <recommendedName>
        <fullName evidence="6">NAC domain-containing protein</fullName>
    </recommendedName>
</protein>
<keyword evidence="8" id="KW-1185">Reference proteome</keyword>
<dbReference type="GO" id="GO:0003677">
    <property type="term" value="F:DNA binding"/>
    <property type="evidence" value="ECO:0007669"/>
    <property type="project" value="UniProtKB-KW"/>
</dbReference>
<sequence>MDQQHQEESCVPPGFRFHPIEDELVGYYLAKKVAAQKIDLDIIPKVDLYGIEPWNLEVRPRQGRSASGGGGGAVVVGMVLLQLQGPQVPQRHGHQPRHGGRVLEGHRPRQASDIVEKLRGHRHEEDACVLQGPRPQW</sequence>
<keyword evidence="4" id="KW-0539">Nucleus</keyword>
<dbReference type="GO" id="GO:0006355">
    <property type="term" value="P:regulation of DNA-templated transcription"/>
    <property type="evidence" value="ECO:0007669"/>
    <property type="project" value="InterPro"/>
</dbReference>
<dbReference type="InterPro" id="IPR036093">
    <property type="entry name" value="NAC_dom_sf"/>
</dbReference>
<keyword evidence="1" id="KW-0805">Transcription regulation</keyword>
<name>A0A8R7RCJ0_TRIUA</name>
<evidence type="ECO:0000259" key="6">
    <source>
        <dbReference type="PROSITE" id="PS51005"/>
    </source>
</evidence>
<evidence type="ECO:0000256" key="4">
    <source>
        <dbReference type="ARBA" id="ARBA00023242"/>
    </source>
</evidence>
<evidence type="ECO:0000256" key="2">
    <source>
        <dbReference type="ARBA" id="ARBA00023125"/>
    </source>
</evidence>